<dbReference type="Proteomes" id="UP001165367">
    <property type="component" value="Unassembled WGS sequence"/>
</dbReference>
<accession>A0ABS9KYN5</accession>
<gene>
    <name evidence="1" type="ORF">LZZ85_24345</name>
</gene>
<dbReference type="EMBL" id="JAKLTR010000021">
    <property type="protein sequence ID" value="MCG2617451.1"/>
    <property type="molecule type" value="Genomic_DNA"/>
</dbReference>
<dbReference type="RefSeq" id="WP_237876208.1">
    <property type="nucleotide sequence ID" value="NZ_JAKLTR010000021.1"/>
</dbReference>
<comment type="caution">
    <text evidence="1">The sequence shown here is derived from an EMBL/GenBank/DDBJ whole genome shotgun (WGS) entry which is preliminary data.</text>
</comment>
<evidence type="ECO:0000313" key="2">
    <source>
        <dbReference type="Proteomes" id="UP001165367"/>
    </source>
</evidence>
<protein>
    <submittedName>
        <fullName evidence="1">Uncharacterized protein</fullName>
    </submittedName>
</protein>
<organism evidence="1 2">
    <name type="scientific">Terrimonas ginsenosidimutans</name>
    <dbReference type="NCBI Taxonomy" id="2908004"/>
    <lineage>
        <taxon>Bacteria</taxon>
        <taxon>Pseudomonadati</taxon>
        <taxon>Bacteroidota</taxon>
        <taxon>Chitinophagia</taxon>
        <taxon>Chitinophagales</taxon>
        <taxon>Chitinophagaceae</taxon>
        <taxon>Terrimonas</taxon>
    </lineage>
</organism>
<keyword evidence="2" id="KW-1185">Reference proteome</keyword>
<sequence length="229" mass="26237">MCYKVVDVSYIQELLRQEKRNLNDFNRQIPNNHVYVYSLSSGKQALLAAGFGNISQGLLFDNDSCVQQFVDADRYPIDNPFPTIEEIYQEHIQDIDQGIQYGVAFLSARFGTNDETTDAEMLSNILLKARASNLKPMKPETFYAGLLLGEYVRQQKKGRWLLIKKYGPFNPYYTPAMLLKDNSIIILRNIVGSFFSNKSITPKDYMNLFFISKPTLKLNEGDFEGSIIK</sequence>
<proteinExistence type="predicted"/>
<name>A0ABS9KYN5_9BACT</name>
<reference evidence="1" key="1">
    <citation type="submission" date="2022-01" db="EMBL/GenBank/DDBJ databases">
        <authorList>
            <person name="Jo J.-H."/>
            <person name="Im W.-T."/>
        </authorList>
    </citation>
    <scope>NUCLEOTIDE SEQUENCE</scope>
    <source>
        <strain evidence="1">NA20</strain>
    </source>
</reference>
<evidence type="ECO:0000313" key="1">
    <source>
        <dbReference type="EMBL" id="MCG2617451.1"/>
    </source>
</evidence>